<name>A0A1H0F182_9GAMM</name>
<dbReference type="AlphaFoldDB" id="A0A1H0F182"/>
<organism evidence="1 2">
    <name type="scientific">Vreelandella arcis</name>
    <dbReference type="NCBI Taxonomy" id="416873"/>
    <lineage>
        <taxon>Bacteria</taxon>
        <taxon>Pseudomonadati</taxon>
        <taxon>Pseudomonadota</taxon>
        <taxon>Gammaproteobacteria</taxon>
        <taxon>Oceanospirillales</taxon>
        <taxon>Halomonadaceae</taxon>
        <taxon>Vreelandella</taxon>
    </lineage>
</organism>
<dbReference type="EMBL" id="FNII01000009">
    <property type="protein sequence ID" value="SDN88296.1"/>
    <property type="molecule type" value="Genomic_DNA"/>
</dbReference>
<dbReference type="Proteomes" id="UP000199677">
    <property type="component" value="Unassembled WGS sequence"/>
</dbReference>
<keyword evidence="2" id="KW-1185">Reference proteome</keyword>
<evidence type="ECO:0000313" key="2">
    <source>
        <dbReference type="Proteomes" id="UP000199677"/>
    </source>
</evidence>
<proteinExistence type="predicted"/>
<accession>A0A1H0F182</accession>
<evidence type="ECO:0000313" key="1">
    <source>
        <dbReference type="EMBL" id="SDN88296.1"/>
    </source>
</evidence>
<reference evidence="2" key="1">
    <citation type="submission" date="2016-10" db="EMBL/GenBank/DDBJ databases">
        <authorList>
            <person name="Varghese N."/>
            <person name="Submissions S."/>
        </authorList>
    </citation>
    <scope>NUCLEOTIDE SEQUENCE [LARGE SCALE GENOMIC DNA]</scope>
    <source>
        <strain evidence="2">CGMCC 1.6494</strain>
    </source>
</reference>
<sequence>MDMQSRSPKLMDRVKAVMRVKRYSPRTGKTYTLNECKLPPRCVWDALKHSPCDRLTNLNRLFQIKQTLYR</sequence>
<protein>
    <submittedName>
        <fullName evidence="1">Uncharacterized protein</fullName>
    </submittedName>
</protein>
<gene>
    <name evidence="1" type="ORF">SAMN04487951_10977</name>
</gene>